<organism evidence="1 2">
    <name type="scientific">Emticicia oligotrophica (strain DSM 17448 / CIP 109782 / MTCC 6937 / GPTSA100-15)</name>
    <dbReference type="NCBI Taxonomy" id="929562"/>
    <lineage>
        <taxon>Bacteria</taxon>
        <taxon>Pseudomonadati</taxon>
        <taxon>Bacteroidota</taxon>
        <taxon>Cytophagia</taxon>
        <taxon>Cytophagales</taxon>
        <taxon>Leadbetterellaceae</taxon>
        <taxon>Emticicia</taxon>
    </lineage>
</organism>
<dbReference type="EMBL" id="CP002961">
    <property type="protein sequence ID" value="AFK04537.1"/>
    <property type="molecule type" value="Genomic_DNA"/>
</dbReference>
<proteinExistence type="predicted"/>
<evidence type="ECO:0000313" key="2">
    <source>
        <dbReference type="Proteomes" id="UP000002875"/>
    </source>
</evidence>
<sequence>MKVIEKDRLLLWSSALRQARRYIFLSQQIELMLSNKNEEIQKKNLLNQPYKNSGIYTPVLHITSQETFLRGEELYKNDRKSKLENLQFGDTQDLIEIKNCLKIQSIVLYCKILNRGDSKKNKEGENIKIKDKYLNEIEQISIPSEYIDKYETLKINLLNVRNSVLAHDDLEFYEITRNETSTKFWSNSKFLIDIDFAFFDDCMRWIEKGISFVENNSN</sequence>
<accession>A0ABM5N525</accession>
<dbReference type="RefSeq" id="WP_015030226.1">
    <property type="nucleotide sequence ID" value="NC_018748.1"/>
</dbReference>
<gene>
    <name evidence="1" type="ordered locus">Emtol_3408</name>
</gene>
<dbReference type="Proteomes" id="UP000002875">
    <property type="component" value="Chromosome"/>
</dbReference>
<protein>
    <recommendedName>
        <fullName evidence="3">HEPN AbiU2-like domain-containing protein</fullName>
    </recommendedName>
</protein>
<keyword evidence="2" id="KW-1185">Reference proteome</keyword>
<evidence type="ECO:0000313" key="1">
    <source>
        <dbReference type="EMBL" id="AFK04537.1"/>
    </source>
</evidence>
<evidence type="ECO:0008006" key="3">
    <source>
        <dbReference type="Google" id="ProtNLM"/>
    </source>
</evidence>
<reference evidence="1 2" key="1">
    <citation type="submission" date="2011-07" db="EMBL/GenBank/DDBJ databases">
        <title>The complete genome of chromosome of Emticicia oligotrophica DSM 17448.</title>
        <authorList>
            <consortium name="US DOE Joint Genome Institute (JGI-PGF)"/>
            <person name="Lucas S."/>
            <person name="Han J."/>
            <person name="Lapidus A."/>
            <person name="Bruce D."/>
            <person name="Goodwin L."/>
            <person name="Pitluck S."/>
            <person name="Peters L."/>
            <person name="Kyrpides N."/>
            <person name="Mavromatis K."/>
            <person name="Ivanova N."/>
            <person name="Ovchinnikova G."/>
            <person name="Teshima H."/>
            <person name="Detter J.C."/>
            <person name="Tapia R."/>
            <person name="Han C."/>
            <person name="Land M."/>
            <person name="Hauser L."/>
            <person name="Markowitz V."/>
            <person name="Cheng J.-F."/>
            <person name="Hugenholtz P."/>
            <person name="Woyke T."/>
            <person name="Wu D."/>
            <person name="Tindall B."/>
            <person name="Pomrenke H."/>
            <person name="Brambilla E."/>
            <person name="Klenk H.-P."/>
            <person name="Eisen J.A."/>
        </authorList>
    </citation>
    <scope>NUCLEOTIDE SEQUENCE [LARGE SCALE GENOMIC DNA]</scope>
    <source>
        <strain evidence="1 2">DSM 17448</strain>
    </source>
</reference>
<name>A0ABM5N525_EMTOG</name>